<dbReference type="InterPro" id="IPR013748">
    <property type="entry name" value="Rep_factorC_C"/>
</dbReference>
<dbReference type="InterPro" id="IPR050238">
    <property type="entry name" value="DNA_Rep/Repair_Clamp_Loader"/>
</dbReference>
<evidence type="ECO:0000256" key="2">
    <source>
        <dbReference type="ARBA" id="ARBA00022705"/>
    </source>
</evidence>
<feature type="region of interest" description="Disordered" evidence="5">
    <location>
        <begin position="1"/>
        <end position="22"/>
    </location>
</feature>
<reference evidence="7 8" key="1">
    <citation type="submission" date="2023-09" db="EMBL/GenBank/DDBJ databases">
        <authorList>
            <person name="Wang M."/>
        </authorList>
    </citation>
    <scope>NUCLEOTIDE SEQUENCE [LARGE SCALE GENOMIC DNA]</scope>
    <source>
        <strain evidence="7">GT-2023</strain>
        <tissue evidence="7">Liver</tissue>
    </source>
</reference>
<gene>
    <name evidence="7" type="ORF">QQF64_003300</name>
</gene>
<organism evidence="7 8">
    <name type="scientific">Cirrhinus molitorella</name>
    <name type="common">mud carp</name>
    <dbReference type="NCBI Taxonomy" id="172907"/>
    <lineage>
        <taxon>Eukaryota</taxon>
        <taxon>Metazoa</taxon>
        <taxon>Chordata</taxon>
        <taxon>Craniata</taxon>
        <taxon>Vertebrata</taxon>
        <taxon>Euteleostomi</taxon>
        <taxon>Actinopterygii</taxon>
        <taxon>Neopterygii</taxon>
        <taxon>Teleostei</taxon>
        <taxon>Ostariophysi</taxon>
        <taxon>Cypriniformes</taxon>
        <taxon>Cyprinidae</taxon>
        <taxon>Labeoninae</taxon>
        <taxon>Labeonini</taxon>
        <taxon>Cirrhinus</taxon>
    </lineage>
</organism>
<dbReference type="InterPro" id="IPR027417">
    <property type="entry name" value="P-loop_NTPase"/>
</dbReference>
<dbReference type="PANTHER" id="PTHR11669:SF20">
    <property type="entry name" value="REPLICATION FACTOR C SUBUNIT 4"/>
    <property type="match status" value="1"/>
</dbReference>
<dbReference type="InterPro" id="IPR047854">
    <property type="entry name" value="RFC_lid"/>
</dbReference>
<dbReference type="SUPFAM" id="SSF48019">
    <property type="entry name" value="post-AAA+ oligomerization domain-like"/>
    <property type="match status" value="1"/>
</dbReference>
<sequence length="441" mass="48706">MRYRSARSGSARQTPVTERIRAARASDVTRADVICASGGNPTQFAVCQQTQKSLIRVYLIIKRFTVISLRLVIVSASGGEMQAFLKGSSSQSVKAQKPSSSSSSSSSAGEKKQKAVPWVEKYRPKCVDEVAFQEEVVAVLKKSLEGADLPNLLFYGPPGTGKTSTILAAARELYGPELYRQRVLELNASDERGIQVIREKVKNFAQLTAAGTRPDGKSCPPFKIIILDEADSMTGAAQAALRRTMEKESRTTRFCLICNYVSRIIEPLTSRCSKFRFKPLANDIQQERLLDICGKENLKYSKEGIEALVKVSEGDLRKAITYLQSAARLNTEREITEQIIIEIAGVVPAKVIETLLQICYKGTFEKLEVSVKDMIDQGYAATNVLNQLHDIIIDEKLSDKQKSVITEKMAEVDKCLADGADEYLQLLSLCSVIMQQATQNS</sequence>
<dbReference type="Pfam" id="PF00004">
    <property type="entry name" value="AAA"/>
    <property type="match status" value="1"/>
</dbReference>
<dbReference type="Gene3D" id="1.10.8.60">
    <property type="match status" value="1"/>
</dbReference>
<dbReference type="EMBL" id="JAYMGO010000011">
    <property type="protein sequence ID" value="KAL1265273.1"/>
    <property type="molecule type" value="Genomic_DNA"/>
</dbReference>
<proteinExistence type="inferred from homology"/>
<comment type="similarity">
    <text evidence="1">Belongs to the activator 1 small subunits family.</text>
</comment>
<evidence type="ECO:0000259" key="6">
    <source>
        <dbReference type="SMART" id="SM00382"/>
    </source>
</evidence>
<accession>A0ABR3MJN3</accession>
<dbReference type="Pfam" id="PF21960">
    <property type="entry name" value="RCF1-5-like_lid"/>
    <property type="match status" value="1"/>
</dbReference>
<dbReference type="Gene3D" id="3.40.50.300">
    <property type="entry name" value="P-loop containing nucleotide triphosphate hydrolases"/>
    <property type="match status" value="1"/>
</dbReference>
<dbReference type="CDD" id="cd18140">
    <property type="entry name" value="HLD_clamp_RFC"/>
    <property type="match status" value="1"/>
</dbReference>
<evidence type="ECO:0000313" key="7">
    <source>
        <dbReference type="EMBL" id="KAL1265273.1"/>
    </source>
</evidence>
<evidence type="ECO:0000256" key="3">
    <source>
        <dbReference type="ARBA" id="ARBA00022741"/>
    </source>
</evidence>
<dbReference type="SMART" id="SM00382">
    <property type="entry name" value="AAA"/>
    <property type="match status" value="1"/>
</dbReference>
<feature type="domain" description="AAA+ ATPase" evidence="6">
    <location>
        <begin position="148"/>
        <end position="283"/>
    </location>
</feature>
<feature type="compositionally biased region" description="Polar residues" evidence="5">
    <location>
        <begin position="7"/>
        <end position="16"/>
    </location>
</feature>
<dbReference type="CDD" id="cd00009">
    <property type="entry name" value="AAA"/>
    <property type="match status" value="1"/>
</dbReference>
<evidence type="ECO:0000256" key="4">
    <source>
        <dbReference type="ARBA" id="ARBA00022840"/>
    </source>
</evidence>
<protein>
    <recommendedName>
        <fullName evidence="6">AAA+ ATPase domain-containing protein</fullName>
    </recommendedName>
</protein>
<keyword evidence="2" id="KW-0235">DNA replication</keyword>
<dbReference type="InterPro" id="IPR003593">
    <property type="entry name" value="AAA+_ATPase"/>
</dbReference>
<dbReference type="NCBIfam" id="NF001679">
    <property type="entry name" value="PRK00440.1"/>
    <property type="match status" value="1"/>
</dbReference>
<comment type="caution">
    <text evidence="7">The sequence shown here is derived from an EMBL/GenBank/DDBJ whole genome shotgun (WGS) entry which is preliminary data.</text>
</comment>
<dbReference type="Gene3D" id="1.20.272.10">
    <property type="match status" value="1"/>
</dbReference>
<evidence type="ECO:0000256" key="5">
    <source>
        <dbReference type="SAM" id="MobiDB-lite"/>
    </source>
</evidence>
<evidence type="ECO:0000256" key="1">
    <source>
        <dbReference type="ARBA" id="ARBA00005378"/>
    </source>
</evidence>
<dbReference type="InterPro" id="IPR003959">
    <property type="entry name" value="ATPase_AAA_core"/>
</dbReference>
<keyword evidence="4" id="KW-0067">ATP-binding</keyword>
<dbReference type="InterPro" id="IPR008921">
    <property type="entry name" value="DNA_pol3_clamp-load_cplx_C"/>
</dbReference>
<keyword evidence="8" id="KW-1185">Reference proteome</keyword>
<name>A0ABR3MJN3_9TELE</name>
<keyword evidence="3" id="KW-0547">Nucleotide-binding</keyword>
<dbReference type="Pfam" id="PF08542">
    <property type="entry name" value="Rep_fac_C"/>
    <property type="match status" value="1"/>
</dbReference>
<evidence type="ECO:0000313" key="8">
    <source>
        <dbReference type="Proteomes" id="UP001558613"/>
    </source>
</evidence>
<dbReference type="PANTHER" id="PTHR11669">
    <property type="entry name" value="REPLICATION FACTOR C / DNA POLYMERASE III GAMMA-TAU SUBUNIT"/>
    <property type="match status" value="1"/>
</dbReference>
<dbReference type="Proteomes" id="UP001558613">
    <property type="component" value="Unassembled WGS sequence"/>
</dbReference>
<dbReference type="SUPFAM" id="SSF52540">
    <property type="entry name" value="P-loop containing nucleoside triphosphate hydrolases"/>
    <property type="match status" value="1"/>
</dbReference>